<sequence>MPKALCLLSLVASILLLVLFGADLIMGFAGMQDAAPMQATSMLMDLAFLIFAGGLAYMSYSTYREQR</sequence>
<dbReference type="AlphaFoldDB" id="A0A5C5XQ26"/>
<dbReference type="OrthoDB" id="291470at2"/>
<evidence type="ECO:0000313" key="2">
    <source>
        <dbReference type="EMBL" id="TWT65287.1"/>
    </source>
</evidence>
<evidence type="ECO:0000313" key="3">
    <source>
        <dbReference type="Proteomes" id="UP000318053"/>
    </source>
</evidence>
<keyword evidence="3" id="KW-1185">Reference proteome</keyword>
<evidence type="ECO:0000256" key="1">
    <source>
        <dbReference type="SAM" id="Phobius"/>
    </source>
</evidence>
<reference evidence="2 3" key="1">
    <citation type="submission" date="2019-02" db="EMBL/GenBank/DDBJ databases">
        <title>Deep-cultivation of Planctomycetes and their phenomic and genomic characterization uncovers novel biology.</title>
        <authorList>
            <person name="Wiegand S."/>
            <person name="Jogler M."/>
            <person name="Boedeker C."/>
            <person name="Pinto D."/>
            <person name="Vollmers J."/>
            <person name="Rivas-Marin E."/>
            <person name="Kohn T."/>
            <person name="Peeters S.H."/>
            <person name="Heuer A."/>
            <person name="Rast P."/>
            <person name="Oberbeckmann S."/>
            <person name="Bunk B."/>
            <person name="Jeske O."/>
            <person name="Meyerdierks A."/>
            <person name="Storesund J.E."/>
            <person name="Kallscheuer N."/>
            <person name="Luecker S."/>
            <person name="Lage O.M."/>
            <person name="Pohl T."/>
            <person name="Merkel B.J."/>
            <person name="Hornburger P."/>
            <person name="Mueller R.-W."/>
            <person name="Bruemmer F."/>
            <person name="Labrenz M."/>
            <person name="Spormann A.M."/>
            <person name="Op Den Camp H."/>
            <person name="Overmann J."/>
            <person name="Amann R."/>
            <person name="Jetten M.S.M."/>
            <person name="Mascher T."/>
            <person name="Medema M.H."/>
            <person name="Devos D.P."/>
            <person name="Kaster A.-K."/>
            <person name="Ovreas L."/>
            <person name="Rohde M."/>
            <person name="Galperin M.Y."/>
            <person name="Jogler C."/>
        </authorList>
    </citation>
    <scope>NUCLEOTIDE SEQUENCE [LARGE SCALE GENOMIC DNA]</scope>
    <source>
        <strain evidence="2 3">CA85</strain>
    </source>
</reference>
<organism evidence="2 3">
    <name type="scientific">Allorhodopirellula solitaria</name>
    <dbReference type="NCBI Taxonomy" id="2527987"/>
    <lineage>
        <taxon>Bacteria</taxon>
        <taxon>Pseudomonadati</taxon>
        <taxon>Planctomycetota</taxon>
        <taxon>Planctomycetia</taxon>
        <taxon>Pirellulales</taxon>
        <taxon>Pirellulaceae</taxon>
        <taxon>Allorhodopirellula</taxon>
    </lineage>
</organism>
<dbReference type="EMBL" id="SJPK01000007">
    <property type="protein sequence ID" value="TWT65287.1"/>
    <property type="molecule type" value="Genomic_DNA"/>
</dbReference>
<gene>
    <name evidence="2" type="ORF">CA85_31990</name>
</gene>
<proteinExistence type="predicted"/>
<protein>
    <submittedName>
        <fullName evidence="2">Uncharacterized protein</fullName>
    </submittedName>
</protein>
<name>A0A5C5XQ26_9BACT</name>
<dbReference type="Proteomes" id="UP000318053">
    <property type="component" value="Unassembled WGS sequence"/>
</dbReference>
<dbReference type="RefSeq" id="WP_146392127.1">
    <property type="nucleotide sequence ID" value="NZ_SJPK01000007.1"/>
</dbReference>
<accession>A0A5C5XQ26</accession>
<keyword evidence="1" id="KW-1133">Transmembrane helix</keyword>
<keyword evidence="1" id="KW-0472">Membrane</keyword>
<keyword evidence="1" id="KW-0812">Transmembrane</keyword>
<comment type="caution">
    <text evidence="2">The sequence shown here is derived from an EMBL/GenBank/DDBJ whole genome shotgun (WGS) entry which is preliminary data.</text>
</comment>
<feature type="transmembrane region" description="Helical" evidence="1">
    <location>
        <begin position="37"/>
        <end position="58"/>
    </location>
</feature>